<protein>
    <submittedName>
        <fullName evidence="1">Uncharacterized protein</fullName>
    </submittedName>
</protein>
<comment type="caution">
    <text evidence="1">The sequence shown here is derived from an EMBL/GenBank/DDBJ whole genome shotgun (WGS) entry which is preliminary data.</text>
</comment>
<dbReference type="STRING" id="105785.A0A2J7RB52"/>
<dbReference type="OrthoDB" id="8193188at2759"/>
<dbReference type="Proteomes" id="UP000235965">
    <property type="component" value="Unassembled WGS sequence"/>
</dbReference>
<dbReference type="InParanoid" id="A0A2J7RB52"/>
<evidence type="ECO:0000313" key="1">
    <source>
        <dbReference type="EMBL" id="PNF38059.1"/>
    </source>
</evidence>
<reference evidence="1 2" key="1">
    <citation type="submission" date="2017-12" db="EMBL/GenBank/DDBJ databases">
        <title>Hemimetabolous genomes reveal molecular basis of termite eusociality.</title>
        <authorList>
            <person name="Harrison M.C."/>
            <person name="Jongepier E."/>
            <person name="Robertson H.M."/>
            <person name="Arning N."/>
            <person name="Bitard-Feildel T."/>
            <person name="Chao H."/>
            <person name="Childers C.P."/>
            <person name="Dinh H."/>
            <person name="Doddapaneni H."/>
            <person name="Dugan S."/>
            <person name="Gowin J."/>
            <person name="Greiner C."/>
            <person name="Han Y."/>
            <person name="Hu H."/>
            <person name="Hughes D.S.T."/>
            <person name="Huylmans A.-K."/>
            <person name="Kemena C."/>
            <person name="Kremer L.P.M."/>
            <person name="Lee S.L."/>
            <person name="Lopez-Ezquerra A."/>
            <person name="Mallet L."/>
            <person name="Monroy-Kuhn J.M."/>
            <person name="Moser A."/>
            <person name="Murali S.C."/>
            <person name="Muzny D.M."/>
            <person name="Otani S."/>
            <person name="Piulachs M.-D."/>
            <person name="Poelchau M."/>
            <person name="Qu J."/>
            <person name="Schaub F."/>
            <person name="Wada-Katsumata A."/>
            <person name="Worley K.C."/>
            <person name="Xie Q."/>
            <person name="Ylla G."/>
            <person name="Poulsen M."/>
            <person name="Gibbs R.A."/>
            <person name="Schal C."/>
            <person name="Richards S."/>
            <person name="Belles X."/>
            <person name="Korb J."/>
            <person name="Bornberg-Bauer E."/>
        </authorList>
    </citation>
    <scope>NUCLEOTIDE SEQUENCE [LARGE SCALE GENOMIC DNA]</scope>
    <source>
        <tissue evidence="1">Whole body</tissue>
    </source>
</reference>
<sequence length="53" mass="5784">MDPAALAKQPLPYVNVNMTPSHIVETEVESQGRPFTVQAAVSRNLLSENEISC</sequence>
<dbReference type="EMBL" id="NEVH01006563">
    <property type="protein sequence ID" value="PNF38059.1"/>
    <property type="molecule type" value="Genomic_DNA"/>
</dbReference>
<dbReference type="AlphaFoldDB" id="A0A2J7RB52"/>
<evidence type="ECO:0000313" key="2">
    <source>
        <dbReference type="Proteomes" id="UP000235965"/>
    </source>
</evidence>
<organism evidence="1 2">
    <name type="scientific">Cryptotermes secundus</name>
    <dbReference type="NCBI Taxonomy" id="105785"/>
    <lineage>
        <taxon>Eukaryota</taxon>
        <taxon>Metazoa</taxon>
        <taxon>Ecdysozoa</taxon>
        <taxon>Arthropoda</taxon>
        <taxon>Hexapoda</taxon>
        <taxon>Insecta</taxon>
        <taxon>Pterygota</taxon>
        <taxon>Neoptera</taxon>
        <taxon>Polyneoptera</taxon>
        <taxon>Dictyoptera</taxon>
        <taxon>Blattodea</taxon>
        <taxon>Blattoidea</taxon>
        <taxon>Termitoidae</taxon>
        <taxon>Kalotermitidae</taxon>
        <taxon>Cryptotermitinae</taxon>
        <taxon>Cryptotermes</taxon>
    </lineage>
</organism>
<accession>A0A2J7RB52</accession>
<proteinExistence type="predicted"/>
<gene>
    <name evidence="1" type="ORF">B7P43_G00348</name>
</gene>
<name>A0A2J7RB52_9NEOP</name>
<keyword evidence="2" id="KW-1185">Reference proteome</keyword>